<keyword evidence="4" id="KW-0472">Membrane</keyword>
<accession>A0A423TN27</accession>
<gene>
    <name evidence="8" type="ORF">C7M84_003472</name>
</gene>
<dbReference type="InterPro" id="IPR055288">
    <property type="entry name" value="NALCN_aux_factor_1/2"/>
</dbReference>
<comment type="caution">
    <text evidence="8">The sequence shown here is derived from an EMBL/GenBank/DDBJ whole genome shotgun (WGS) entry which is preliminary data.</text>
</comment>
<comment type="subcellular location">
    <subcellularLocation>
        <location evidence="1">Membrane</location>
        <topology evidence="1">Multi-pass membrane protein</topology>
    </subcellularLocation>
</comment>
<dbReference type="GO" id="GO:0005886">
    <property type="term" value="C:plasma membrane"/>
    <property type="evidence" value="ECO:0007669"/>
    <property type="project" value="TreeGrafter"/>
</dbReference>
<evidence type="ECO:0008006" key="10">
    <source>
        <dbReference type="Google" id="ProtNLM"/>
    </source>
</evidence>
<feature type="compositionally biased region" description="Polar residues" evidence="7">
    <location>
        <begin position="120"/>
        <end position="129"/>
    </location>
</feature>
<keyword evidence="3" id="KW-1133">Transmembrane helix</keyword>
<evidence type="ECO:0000256" key="7">
    <source>
        <dbReference type="SAM" id="MobiDB-lite"/>
    </source>
</evidence>
<dbReference type="InterPro" id="IPR036790">
    <property type="entry name" value="Frizzled_dom_sf"/>
</dbReference>
<evidence type="ECO:0000256" key="4">
    <source>
        <dbReference type="ARBA" id="ARBA00023136"/>
    </source>
</evidence>
<evidence type="ECO:0000256" key="6">
    <source>
        <dbReference type="ARBA" id="ARBA00029445"/>
    </source>
</evidence>
<reference evidence="8 9" key="1">
    <citation type="submission" date="2018-04" db="EMBL/GenBank/DDBJ databases">
        <authorList>
            <person name="Zhang X."/>
            <person name="Yuan J."/>
            <person name="Li F."/>
            <person name="Xiang J."/>
        </authorList>
    </citation>
    <scope>NUCLEOTIDE SEQUENCE [LARGE SCALE GENOMIC DNA]</scope>
    <source>
        <tissue evidence="8">Muscle</tissue>
    </source>
</reference>
<evidence type="ECO:0000256" key="3">
    <source>
        <dbReference type="ARBA" id="ARBA00022989"/>
    </source>
</evidence>
<proteinExistence type="inferred from homology"/>
<keyword evidence="5" id="KW-0325">Glycoprotein</keyword>
<evidence type="ECO:0000313" key="8">
    <source>
        <dbReference type="EMBL" id="ROT77832.1"/>
    </source>
</evidence>
<evidence type="ECO:0000313" key="9">
    <source>
        <dbReference type="Proteomes" id="UP000283509"/>
    </source>
</evidence>
<protein>
    <recommendedName>
        <fullName evidence="10">FZ domain-containing protein</fullName>
    </recommendedName>
</protein>
<dbReference type="Gene3D" id="1.10.2000.10">
    <property type="entry name" value="Frizzled cysteine-rich domain"/>
    <property type="match status" value="1"/>
</dbReference>
<evidence type="ECO:0000256" key="2">
    <source>
        <dbReference type="ARBA" id="ARBA00022692"/>
    </source>
</evidence>
<dbReference type="STRING" id="6689.A0A423TN27"/>
<dbReference type="Proteomes" id="UP000283509">
    <property type="component" value="Unassembled WGS sequence"/>
</dbReference>
<keyword evidence="2" id="KW-0812">Transmembrane</keyword>
<sequence>MLYPSLSPQEAYKYWVCSQLFPYYDNGRHIKPCRRFCHEVEQKCPYLLPKDKPVAGEPTFLCEDPAIGELENQESSYGKDSCCYKLSTHLQPMCSFNENLAEHQPPVLCSSCPTTSGTQERPSDNQCLSANGADPSQSNSSTAAPSSSGSCSRPCEANMPAQLLPLNSCSLLCASVPRCPFLYTFTPLRVHKLFPHFPLPTHTPYRPKSFIICLFQKFIQKCESHLPVPSSRSPRLGPAQSSQSAPPSPRPPLPLEAASSQRSSSTSYIEAFFTLHPHAASPSFPPHESTHKEAAWLYLLGIHLTVDRAQSGPREPLRSSRFSLLLFGAAAASRHPRDALLGSVSLHQVISSADAAVSRCDVCNPSRLYTDIFRDDGTACNTPVAGDGVSVSADAC</sequence>
<dbReference type="GO" id="GO:0015275">
    <property type="term" value="F:stretch-activated, monoatomic cation-selective, calcium channel activity"/>
    <property type="evidence" value="ECO:0007669"/>
    <property type="project" value="TreeGrafter"/>
</dbReference>
<feature type="region of interest" description="Disordered" evidence="7">
    <location>
        <begin position="229"/>
        <end position="259"/>
    </location>
</feature>
<dbReference type="GO" id="GO:0098703">
    <property type="term" value="P:calcium ion import across plasma membrane"/>
    <property type="evidence" value="ECO:0007669"/>
    <property type="project" value="TreeGrafter"/>
</dbReference>
<feature type="region of interest" description="Disordered" evidence="7">
    <location>
        <begin position="120"/>
        <end position="145"/>
    </location>
</feature>
<evidence type="ECO:0000256" key="1">
    <source>
        <dbReference type="ARBA" id="ARBA00004141"/>
    </source>
</evidence>
<dbReference type="AlphaFoldDB" id="A0A423TN27"/>
<comment type="similarity">
    <text evidence="6">Belongs to the NALF family.</text>
</comment>
<organism evidence="8 9">
    <name type="scientific">Penaeus vannamei</name>
    <name type="common">Whiteleg shrimp</name>
    <name type="synonym">Litopenaeus vannamei</name>
    <dbReference type="NCBI Taxonomy" id="6689"/>
    <lineage>
        <taxon>Eukaryota</taxon>
        <taxon>Metazoa</taxon>
        <taxon>Ecdysozoa</taxon>
        <taxon>Arthropoda</taxon>
        <taxon>Crustacea</taxon>
        <taxon>Multicrustacea</taxon>
        <taxon>Malacostraca</taxon>
        <taxon>Eumalacostraca</taxon>
        <taxon>Eucarida</taxon>
        <taxon>Decapoda</taxon>
        <taxon>Dendrobranchiata</taxon>
        <taxon>Penaeoidea</taxon>
        <taxon>Penaeidae</taxon>
        <taxon>Penaeus</taxon>
    </lineage>
</organism>
<dbReference type="PANTHER" id="PTHR15819">
    <property type="entry name" value="TRANSMEMBRANE PROTEIN FAM155"/>
    <property type="match status" value="1"/>
</dbReference>
<dbReference type="PANTHER" id="PTHR15819:SF11">
    <property type="entry name" value="MID1, ISOFORM A"/>
    <property type="match status" value="1"/>
</dbReference>
<dbReference type="EMBL" id="QCYY01001467">
    <property type="protein sequence ID" value="ROT77832.1"/>
    <property type="molecule type" value="Genomic_DNA"/>
</dbReference>
<name>A0A423TN27_PENVA</name>
<keyword evidence="9" id="KW-1185">Reference proteome</keyword>
<reference evidence="8 9" key="2">
    <citation type="submission" date="2019-01" db="EMBL/GenBank/DDBJ databases">
        <title>The decoding of complex shrimp genome reveals the adaptation for benthos swimmer, frequently molting mechanism and breeding impact on genome.</title>
        <authorList>
            <person name="Sun Y."/>
            <person name="Gao Y."/>
            <person name="Yu Y."/>
        </authorList>
    </citation>
    <scope>NUCLEOTIDE SEQUENCE [LARGE SCALE GENOMIC DNA]</scope>
    <source>
        <tissue evidence="8">Muscle</tissue>
    </source>
</reference>
<feature type="compositionally biased region" description="Low complexity" evidence="7">
    <location>
        <begin position="136"/>
        <end position="145"/>
    </location>
</feature>
<evidence type="ECO:0000256" key="5">
    <source>
        <dbReference type="ARBA" id="ARBA00023180"/>
    </source>
</evidence>